<dbReference type="STRING" id="6526.A0A2C9LAP8"/>
<evidence type="ECO:0000313" key="6">
    <source>
        <dbReference type="Proteomes" id="UP000076420"/>
    </source>
</evidence>
<dbReference type="PANTHER" id="PTHR44942">
    <property type="entry name" value="METHYLTRANSF_11 DOMAIN-CONTAINING PROTEIN"/>
    <property type="match status" value="1"/>
</dbReference>
<dbReference type="SUPFAM" id="SSF53335">
    <property type="entry name" value="S-adenosyl-L-methionine-dependent methyltransferases"/>
    <property type="match status" value="1"/>
</dbReference>
<sequence length="159" mass="17767">MAKHYAEYRPGYPPDIFDTIMSYHNEVKSNSHDLAVDVCCGAGQSTLPLIKLFSQVVGVDVSEDQIQNLPKDVPNLTSFVGLAEDLSMIESGTVDLVTIATGLHWVNVEKCLQEVKRVLKPGGTFAAYTWTMDQFDDPKVVSIFKEYYSSRILIALEKY</sequence>
<dbReference type="Proteomes" id="UP000076420">
    <property type="component" value="Unassembled WGS sequence"/>
</dbReference>
<feature type="domain" description="Methyltransferase type 11" evidence="4">
    <location>
        <begin position="36"/>
        <end position="126"/>
    </location>
</feature>
<dbReference type="InterPro" id="IPR029063">
    <property type="entry name" value="SAM-dependent_MTases_sf"/>
</dbReference>
<dbReference type="CDD" id="cd02440">
    <property type="entry name" value="AdoMet_MTases"/>
    <property type="match status" value="1"/>
</dbReference>
<gene>
    <name evidence="5" type="primary">106068134</name>
</gene>
<dbReference type="PANTHER" id="PTHR44942:SF4">
    <property type="entry name" value="METHYLTRANSFERASE TYPE 11 DOMAIN-CONTAINING PROTEIN"/>
    <property type="match status" value="1"/>
</dbReference>
<dbReference type="EnsemblMetazoa" id="BGLB029053-RA">
    <property type="protein sequence ID" value="BGLB029053-PA"/>
    <property type="gene ID" value="BGLB029053"/>
</dbReference>
<organism evidence="5 6">
    <name type="scientific">Biomphalaria glabrata</name>
    <name type="common">Bloodfluke planorb</name>
    <name type="synonym">Freshwater snail</name>
    <dbReference type="NCBI Taxonomy" id="6526"/>
    <lineage>
        <taxon>Eukaryota</taxon>
        <taxon>Metazoa</taxon>
        <taxon>Spiralia</taxon>
        <taxon>Lophotrochozoa</taxon>
        <taxon>Mollusca</taxon>
        <taxon>Gastropoda</taxon>
        <taxon>Heterobranchia</taxon>
        <taxon>Euthyneura</taxon>
        <taxon>Panpulmonata</taxon>
        <taxon>Hygrophila</taxon>
        <taxon>Lymnaeoidea</taxon>
        <taxon>Planorbidae</taxon>
        <taxon>Biomphalaria</taxon>
    </lineage>
</organism>
<keyword evidence="2" id="KW-0489">Methyltransferase</keyword>
<dbReference type="VEuPathDB" id="VectorBase:BGLB029053"/>
<reference evidence="5" key="1">
    <citation type="submission" date="2020-05" db="UniProtKB">
        <authorList>
            <consortium name="EnsemblMetazoa"/>
        </authorList>
    </citation>
    <scope>IDENTIFICATION</scope>
    <source>
        <strain evidence="5">BB02</strain>
    </source>
</reference>
<accession>A0A2C9LAP8</accession>
<evidence type="ECO:0000313" key="5">
    <source>
        <dbReference type="EnsemblMetazoa" id="BGLB029053-PA"/>
    </source>
</evidence>
<dbReference type="GO" id="GO:0008757">
    <property type="term" value="F:S-adenosylmethionine-dependent methyltransferase activity"/>
    <property type="evidence" value="ECO:0007669"/>
    <property type="project" value="InterPro"/>
</dbReference>
<comment type="similarity">
    <text evidence="1">Belongs to the methyltransferase superfamily.</text>
</comment>
<proteinExistence type="inferred from homology"/>
<dbReference type="AlphaFoldDB" id="A0A2C9LAP8"/>
<dbReference type="KEGG" id="bgt:106068134"/>
<dbReference type="Pfam" id="PF08241">
    <property type="entry name" value="Methyltransf_11"/>
    <property type="match status" value="1"/>
</dbReference>
<dbReference type="InterPro" id="IPR051052">
    <property type="entry name" value="Diverse_substrate_MTase"/>
</dbReference>
<evidence type="ECO:0000256" key="3">
    <source>
        <dbReference type="ARBA" id="ARBA00022679"/>
    </source>
</evidence>
<evidence type="ECO:0000256" key="2">
    <source>
        <dbReference type="ARBA" id="ARBA00022603"/>
    </source>
</evidence>
<dbReference type="Gene3D" id="3.40.50.150">
    <property type="entry name" value="Vaccinia Virus protein VP39"/>
    <property type="match status" value="1"/>
</dbReference>
<keyword evidence="3" id="KW-0808">Transferase</keyword>
<dbReference type="GO" id="GO:0032259">
    <property type="term" value="P:methylation"/>
    <property type="evidence" value="ECO:0007669"/>
    <property type="project" value="UniProtKB-KW"/>
</dbReference>
<evidence type="ECO:0000259" key="4">
    <source>
        <dbReference type="Pfam" id="PF08241"/>
    </source>
</evidence>
<evidence type="ECO:0000256" key="1">
    <source>
        <dbReference type="ARBA" id="ARBA00008361"/>
    </source>
</evidence>
<dbReference type="InterPro" id="IPR013216">
    <property type="entry name" value="Methyltransf_11"/>
</dbReference>
<protein>
    <recommendedName>
        <fullName evidence="4">Methyltransferase type 11 domain-containing protein</fullName>
    </recommendedName>
</protein>
<dbReference type="VEuPathDB" id="VectorBase:BGLAX_026858"/>
<name>A0A2C9LAP8_BIOGL</name>